<dbReference type="GO" id="GO:0012505">
    <property type="term" value="C:endomembrane system"/>
    <property type="evidence" value="ECO:0007669"/>
    <property type="project" value="UniProtKB-SubCell"/>
</dbReference>
<keyword evidence="3" id="KW-0813">Transport</keyword>
<sequence length="499" mass="56144">MNLNLFKIQSHFNQNNLKRNPNQIPNQNLQENQNENTNFLIQEQAQEPEILEEISEEEILEENQSNFFNQNKEKQNLIKTFKINILNFNFNFSFFLFGLFNNVLYVIILSAALDLVPSNIPTGIILLADITPSFLVKIGWPYFIEGPTRYSKRVIGCSTLSFLGIMVIVIFSSVPIRLFGISLASFSSGLGEMTFLQLSTHYPQQQGVSWFASGTGAAGIIGAGLWWLLRHLGVQLGLGISSLMPICLSLAYFFLLPQPDQLLSSLGDGSSYTILPESDQSSRLTRLPSMIAKSDLTFMKKLDLTKPLLLPYILPLFAVYFAEYTINTGIAPTLLYPIPRPDSHPVFSHAFKSIKDYYPFWQLTYQTFVFISRSSMAIFRLPPLPKALIPLPSIIQVFLFLIILLESSSQILVKLFSSNWIYTILFILISLEGICGGTAYVGAYYWLGQEEGQKEFQIACVGFADTLGILVASLFSSWLEPKLCGIQVSHGQLLCRQVE</sequence>
<evidence type="ECO:0000256" key="3">
    <source>
        <dbReference type="ARBA" id="ARBA00022448"/>
    </source>
</evidence>
<evidence type="ECO:0000256" key="7">
    <source>
        <dbReference type="ARBA" id="ARBA00023136"/>
    </source>
</evidence>
<feature type="transmembrane region" description="Helical" evidence="8">
    <location>
        <begin position="458"/>
        <end position="479"/>
    </location>
</feature>
<dbReference type="PANTHER" id="PTHR10981:SF0">
    <property type="entry name" value="BATTENIN"/>
    <property type="match status" value="1"/>
</dbReference>
<dbReference type="EMBL" id="AVOT02000749">
    <property type="protein sequence ID" value="MBW0464303.1"/>
    <property type="molecule type" value="Genomic_DNA"/>
</dbReference>
<dbReference type="GO" id="GO:0051453">
    <property type="term" value="P:regulation of intracellular pH"/>
    <property type="evidence" value="ECO:0007669"/>
    <property type="project" value="TreeGrafter"/>
</dbReference>
<evidence type="ECO:0000256" key="8">
    <source>
        <dbReference type="RuleBase" id="RU361113"/>
    </source>
</evidence>
<dbReference type="Proteomes" id="UP000765509">
    <property type="component" value="Unassembled WGS sequence"/>
</dbReference>
<comment type="similarity">
    <text evidence="2 8">Belongs to the battenin family.</text>
</comment>
<feature type="transmembrane region" description="Helical" evidence="8">
    <location>
        <begin position="387"/>
        <end position="405"/>
    </location>
</feature>
<proteinExistence type="inferred from homology"/>
<organism evidence="9 10">
    <name type="scientific">Austropuccinia psidii MF-1</name>
    <dbReference type="NCBI Taxonomy" id="1389203"/>
    <lineage>
        <taxon>Eukaryota</taxon>
        <taxon>Fungi</taxon>
        <taxon>Dikarya</taxon>
        <taxon>Basidiomycota</taxon>
        <taxon>Pucciniomycotina</taxon>
        <taxon>Pucciniomycetes</taxon>
        <taxon>Pucciniales</taxon>
        <taxon>Sphaerophragmiaceae</taxon>
        <taxon>Austropuccinia</taxon>
    </lineage>
</organism>
<feature type="transmembrane region" description="Helical" evidence="8">
    <location>
        <begin position="154"/>
        <end position="172"/>
    </location>
</feature>
<evidence type="ECO:0000256" key="5">
    <source>
        <dbReference type="ARBA" id="ARBA00022970"/>
    </source>
</evidence>
<comment type="caution">
    <text evidence="9">The sequence shown here is derived from an EMBL/GenBank/DDBJ whole genome shotgun (WGS) entry which is preliminary data.</text>
</comment>
<feature type="transmembrane region" description="Helical" evidence="8">
    <location>
        <begin position="309"/>
        <end position="338"/>
    </location>
</feature>
<name>A0A9Q3GE41_9BASI</name>
<keyword evidence="8" id="KW-0926">Vacuole</keyword>
<keyword evidence="4 8" id="KW-0812">Transmembrane</keyword>
<keyword evidence="10" id="KW-1185">Reference proteome</keyword>
<keyword evidence="6 8" id="KW-1133">Transmembrane helix</keyword>
<dbReference type="AlphaFoldDB" id="A0A9Q3GE41"/>
<feature type="transmembrane region" description="Helical" evidence="8">
    <location>
        <begin position="120"/>
        <end position="142"/>
    </location>
</feature>
<feature type="transmembrane region" description="Helical" evidence="8">
    <location>
        <begin position="88"/>
        <end position="108"/>
    </location>
</feature>
<dbReference type="PANTHER" id="PTHR10981">
    <property type="entry name" value="BATTENIN"/>
    <property type="match status" value="1"/>
</dbReference>
<keyword evidence="5" id="KW-0029">Amino-acid transport</keyword>
<dbReference type="Pfam" id="PF02487">
    <property type="entry name" value="CLN3"/>
    <property type="match status" value="1"/>
</dbReference>
<evidence type="ECO:0000313" key="10">
    <source>
        <dbReference type="Proteomes" id="UP000765509"/>
    </source>
</evidence>
<dbReference type="InterPro" id="IPR036259">
    <property type="entry name" value="MFS_trans_sf"/>
</dbReference>
<dbReference type="GO" id="GO:0005774">
    <property type="term" value="C:vacuolar membrane"/>
    <property type="evidence" value="ECO:0007669"/>
    <property type="project" value="UniProtKB-SubCell"/>
</dbReference>
<comment type="subcellular location">
    <subcellularLocation>
        <location evidence="1">Endomembrane system</location>
        <topology evidence="1">Multi-pass membrane protein</topology>
    </subcellularLocation>
    <subcellularLocation>
        <location evidence="8">Vacuole membrane</location>
        <topology evidence="8">Multi-pass membrane protein</topology>
    </subcellularLocation>
</comment>
<feature type="transmembrane region" description="Helical" evidence="8">
    <location>
        <begin position="358"/>
        <end position="375"/>
    </location>
</feature>
<protein>
    <recommendedName>
        <fullName evidence="8">Protein BTN</fullName>
    </recommendedName>
</protein>
<evidence type="ECO:0000256" key="2">
    <source>
        <dbReference type="ARBA" id="ARBA00007467"/>
    </source>
</evidence>
<gene>
    <name evidence="9" type="ORF">O181_004018</name>
</gene>
<evidence type="ECO:0000313" key="9">
    <source>
        <dbReference type="EMBL" id="MBW0464303.1"/>
    </source>
</evidence>
<keyword evidence="7 8" id="KW-0472">Membrane</keyword>
<dbReference type="GO" id="GO:0006865">
    <property type="term" value="P:amino acid transport"/>
    <property type="evidence" value="ECO:0007669"/>
    <property type="project" value="UniProtKB-KW"/>
</dbReference>
<dbReference type="PRINTS" id="PR01315">
    <property type="entry name" value="BATTENIN"/>
</dbReference>
<feature type="transmembrane region" description="Helical" evidence="8">
    <location>
        <begin position="235"/>
        <end position="255"/>
    </location>
</feature>
<feature type="transmembrane region" description="Helical" evidence="8">
    <location>
        <begin position="420"/>
        <end position="446"/>
    </location>
</feature>
<accession>A0A9Q3GE41</accession>
<dbReference type="InterPro" id="IPR003492">
    <property type="entry name" value="Battenin_disease_Cln3"/>
</dbReference>
<feature type="transmembrane region" description="Helical" evidence="8">
    <location>
        <begin position="208"/>
        <end position="229"/>
    </location>
</feature>
<evidence type="ECO:0000256" key="6">
    <source>
        <dbReference type="ARBA" id="ARBA00022989"/>
    </source>
</evidence>
<dbReference type="SUPFAM" id="SSF103473">
    <property type="entry name" value="MFS general substrate transporter"/>
    <property type="match status" value="1"/>
</dbReference>
<dbReference type="OrthoDB" id="5965864at2759"/>
<evidence type="ECO:0000256" key="1">
    <source>
        <dbReference type="ARBA" id="ARBA00004127"/>
    </source>
</evidence>
<reference evidence="9" key="1">
    <citation type="submission" date="2021-03" db="EMBL/GenBank/DDBJ databases">
        <title>Draft genome sequence of rust myrtle Austropuccinia psidii MF-1, a brazilian biotype.</title>
        <authorList>
            <person name="Quecine M.C."/>
            <person name="Pachon D.M.R."/>
            <person name="Bonatelli M.L."/>
            <person name="Correr F.H."/>
            <person name="Franceschini L.M."/>
            <person name="Leite T.F."/>
            <person name="Margarido G.R.A."/>
            <person name="Almeida C.A."/>
            <person name="Ferrarezi J.A."/>
            <person name="Labate C.A."/>
        </authorList>
    </citation>
    <scope>NUCLEOTIDE SEQUENCE</scope>
    <source>
        <strain evidence="9">MF-1</strain>
    </source>
</reference>
<evidence type="ECO:0000256" key="4">
    <source>
        <dbReference type="ARBA" id="ARBA00022692"/>
    </source>
</evidence>